<dbReference type="AlphaFoldDB" id="A0A5N5H086"/>
<evidence type="ECO:0000259" key="2">
    <source>
        <dbReference type="Pfam" id="PF03108"/>
    </source>
</evidence>
<reference evidence="3 4" key="1">
    <citation type="submission" date="2019-09" db="EMBL/GenBank/DDBJ databases">
        <authorList>
            <person name="Ou C."/>
        </authorList>
    </citation>
    <scope>NUCLEOTIDE SEQUENCE [LARGE SCALE GENOMIC DNA]</scope>
    <source>
        <strain evidence="3">S2</strain>
        <tissue evidence="3">Leaf</tissue>
    </source>
</reference>
<dbReference type="PANTHER" id="PTHR31973">
    <property type="entry name" value="POLYPROTEIN, PUTATIVE-RELATED"/>
    <property type="match status" value="1"/>
</dbReference>
<evidence type="ECO:0000313" key="4">
    <source>
        <dbReference type="Proteomes" id="UP000327157"/>
    </source>
</evidence>
<dbReference type="Pfam" id="PF03108">
    <property type="entry name" value="DBD_Tnp_Mut"/>
    <property type="match status" value="1"/>
</dbReference>
<proteinExistence type="predicted"/>
<dbReference type="PANTHER" id="PTHR31973:SF199">
    <property type="entry name" value="SWIM-TYPE DOMAIN-CONTAINING PROTEIN"/>
    <property type="match status" value="1"/>
</dbReference>
<name>A0A5N5H086_9ROSA</name>
<feature type="compositionally biased region" description="Acidic residues" evidence="1">
    <location>
        <begin position="203"/>
        <end position="221"/>
    </location>
</feature>
<evidence type="ECO:0000256" key="1">
    <source>
        <dbReference type="SAM" id="MobiDB-lite"/>
    </source>
</evidence>
<sequence>MSTFSLDKQHCVEADWLPIQELNIKASRASRVYIWVNNRKGGLELCTLELNHYGLVENGVYKGGKVCYVDNCVDDYLSLVDLQKIGVELGYKVDITQKVTSLKLYYKKPGKFNGGIDKSKGHQPFIDCIANADNSVKKVNTYEATFVGIYGNVQEYNENEAEEDNEKEEVNGVEAPNEVLDVNHPNEVLDFHPPNEATGEISSDGEDIDIPDSGSDEEEGEQNFNKLSKKRKRKLSSFKQWRRDTVLRNPEFRLGMQFANKVEVKETIKEWAIINGREVKFVKDDKIRVRAKCVGNKKTKCPFTIFASIIDSDEPTFAIKTLYLDHHCGRVGKLKFANSKWLAGKFADKIKKNPHWNVGAFKSEVLDQYRMNVSRHQIYRAKRLSKVIIEGSYKEQYARLWDYE</sequence>
<dbReference type="OrthoDB" id="1918246at2759"/>
<reference evidence="3 4" key="2">
    <citation type="submission" date="2019-11" db="EMBL/GenBank/DDBJ databases">
        <title>A de novo genome assembly of a pear dwarfing rootstock.</title>
        <authorList>
            <person name="Wang F."/>
            <person name="Wang J."/>
            <person name="Li S."/>
            <person name="Zhang Y."/>
            <person name="Fang M."/>
            <person name="Ma L."/>
            <person name="Zhao Y."/>
            <person name="Jiang S."/>
        </authorList>
    </citation>
    <scope>NUCLEOTIDE SEQUENCE [LARGE SCALE GENOMIC DNA]</scope>
    <source>
        <strain evidence="3">S2</strain>
        <tissue evidence="3">Leaf</tissue>
    </source>
</reference>
<gene>
    <name evidence="3" type="ORF">D8674_037707</name>
</gene>
<comment type="caution">
    <text evidence="3">The sequence shown here is derived from an EMBL/GenBank/DDBJ whole genome shotgun (WGS) entry which is preliminary data.</text>
</comment>
<evidence type="ECO:0000313" key="3">
    <source>
        <dbReference type="EMBL" id="KAB2620727.1"/>
    </source>
</evidence>
<dbReference type="Proteomes" id="UP000327157">
    <property type="component" value="Unassembled WGS sequence"/>
</dbReference>
<protein>
    <recommendedName>
        <fullName evidence="2">Transposase MuDR plant domain-containing protein</fullName>
    </recommendedName>
</protein>
<organism evidence="3 4">
    <name type="scientific">Pyrus ussuriensis x Pyrus communis</name>
    <dbReference type="NCBI Taxonomy" id="2448454"/>
    <lineage>
        <taxon>Eukaryota</taxon>
        <taxon>Viridiplantae</taxon>
        <taxon>Streptophyta</taxon>
        <taxon>Embryophyta</taxon>
        <taxon>Tracheophyta</taxon>
        <taxon>Spermatophyta</taxon>
        <taxon>Magnoliopsida</taxon>
        <taxon>eudicotyledons</taxon>
        <taxon>Gunneridae</taxon>
        <taxon>Pentapetalae</taxon>
        <taxon>rosids</taxon>
        <taxon>fabids</taxon>
        <taxon>Rosales</taxon>
        <taxon>Rosaceae</taxon>
        <taxon>Amygdaloideae</taxon>
        <taxon>Maleae</taxon>
        <taxon>Pyrus</taxon>
    </lineage>
</organism>
<feature type="domain" description="Transposase MuDR plant" evidence="2">
    <location>
        <begin position="252"/>
        <end position="311"/>
    </location>
</feature>
<feature type="region of interest" description="Disordered" evidence="1">
    <location>
        <begin position="195"/>
        <end position="228"/>
    </location>
</feature>
<keyword evidence="4" id="KW-1185">Reference proteome</keyword>
<accession>A0A5N5H086</accession>
<dbReference type="EMBL" id="SMOL01000294">
    <property type="protein sequence ID" value="KAB2620727.1"/>
    <property type="molecule type" value="Genomic_DNA"/>
</dbReference>
<dbReference type="InterPro" id="IPR004332">
    <property type="entry name" value="Transposase_MuDR"/>
</dbReference>